<name>A0A0R0AFR7_9GAMM</name>
<sequence>MTTTQNLISLTLTDDQLQAVDQALSDLEAQLTGLVAMTTAQRRKLARMGDKSEAFCRQTLSMLAQNPQVVPATLNVADAVSDLQALDRLRPRMQRITRLAERASDTEIALGSDVVRCALDGYAILKVAGRNQGLEGLRRGLSSRFAKSARVNESEPA</sequence>
<evidence type="ECO:0000313" key="2">
    <source>
        <dbReference type="Proteomes" id="UP000050836"/>
    </source>
</evidence>
<comment type="caution">
    <text evidence="1">The sequence shown here is derived from an EMBL/GenBank/DDBJ whole genome shotgun (WGS) entry which is preliminary data.</text>
</comment>
<dbReference type="EMBL" id="LLXS01000037">
    <property type="protein sequence ID" value="KRG40263.1"/>
    <property type="molecule type" value="Genomic_DNA"/>
</dbReference>
<dbReference type="Proteomes" id="UP000050836">
    <property type="component" value="Unassembled WGS sequence"/>
</dbReference>
<dbReference type="OrthoDB" id="5573309at2"/>
<evidence type="ECO:0000313" key="1">
    <source>
        <dbReference type="EMBL" id="KRG40263.1"/>
    </source>
</evidence>
<keyword evidence="2" id="KW-1185">Reference proteome</keyword>
<dbReference type="RefSeq" id="WP_054660894.1">
    <property type="nucleotide sequence ID" value="NZ_BAZI01000585.1"/>
</dbReference>
<dbReference type="AlphaFoldDB" id="A0A0R0AFR7"/>
<protein>
    <submittedName>
        <fullName evidence="1">Uncharacterized protein</fullName>
    </submittedName>
</protein>
<gene>
    <name evidence="1" type="ORF">ARC78_12755</name>
</gene>
<reference evidence="1 2" key="1">
    <citation type="submission" date="2015-10" db="EMBL/GenBank/DDBJ databases">
        <title>Genome sequencing and analysis of members of genus Stenotrophomonas.</title>
        <authorList>
            <person name="Patil P.P."/>
            <person name="Midha S."/>
            <person name="Patil P.B."/>
        </authorList>
    </citation>
    <scope>NUCLEOTIDE SEQUENCE [LARGE SCALE GENOMIC DNA]</scope>
    <source>
        <strain evidence="1 2">JCM 9942</strain>
    </source>
</reference>
<proteinExistence type="predicted"/>
<organism evidence="1 2">
    <name type="scientific">Stenotrophomonas pictorum JCM 9942</name>
    <dbReference type="NCBI Taxonomy" id="1236960"/>
    <lineage>
        <taxon>Bacteria</taxon>
        <taxon>Pseudomonadati</taxon>
        <taxon>Pseudomonadota</taxon>
        <taxon>Gammaproteobacteria</taxon>
        <taxon>Lysobacterales</taxon>
        <taxon>Lysobacteraceae</taxon>
        <taxon>Stenotrophomonas</taxon>
    </lineage>
</organism>
<accession>A0A0R0AFR7</accession>